<proteinExistence type="predicted"/>
<comment type="subcellular location">
    <subcellularLocation>
        <location evidence="1">Membrane</location>
        <topology evidence="1">Multi-pass membrane protein</topology>
    </subcellularLocation>
</comment>
<feature type="transmembrane region" description="Helical" evidence="6">
    <location>
        <begin position="265"/>
        <end position="286"/>
    </location>
</feature>
<organism evidence="7 8">
    <name type="scientific">Streptomyces albidochromogenes</name>
    <dbReference type="NCBI Taxonomy" id="329524"/>
    <lineage>
        <taxon>Bacteria</taxon>
        <taxon>Bacillati</taxon>
        <taxon>Actinomycetota</taxon>
        <taxon>Actinomycetes</taxon>
        <taxon>Kitasatosporales</taxon>
        <taxon>Streptomycetaceae</taxon>
        <taxon>Streptomyces</taxon>
    </lineage>
</organism>
<evidence type="ECO:0000256" key="1">
    <source>
        <dbReference type="ARBA" id="ARBA00004141"/>
    </source>
</evidence>
<reference evidence="7 8" key="1">
    <citation type="submission" date="2024-09" db="EMBL/GenBank/DDBJ databases">
        <title>The Natural Products Discovery Center: Release of the First 8490 Sequenced Strains for Exploring Actinobacteria Biosynthetic Diversity.</title>
        <authorList>
            <person name="Kalkreuter E."/>
            <person name="Kautsar S.A."/>
            <person name="Yang D."/>
            <person name="Bader C.D."/>
            <person name="Teijaro C.N."/>
            <person name="Fluegel L."/>
            <person name="Davis C.M."/>
            <person name="Simpson J.R."/>
            <person name="Lauterbach L."/>
            <person name="Steele A.D."/>
            <person name="Gui C."/>
            <person name="Meng S."/>
            <person name="Li G."/>
            <person name="Viehrig K."/>
            <person name="Ye F."/>
            <person name="Su P."/>
            <person name="Kiefer A.F."/>
            <person name="Nichols A."/>
            <person name="Cepeda A.J."/>
            <person name="Yan W."/>
            <person name="Fan B."/>
            <person name="Jiang Y."/>
            <person name="Adhikari A."/>
            <person name="Zheng C.-J."/>
            <person name="Schuster L."/>
            <person name="Cowan T.M."/>
            <person name="Smanski M.J."/>
            <person name="Chevrette M.G."/>
            <person name="De Carvalho L.P.S."/>
            <person name="Shen B."/>
        </authorList>
    </citation>
    <scope>NUCLEOTIDE SEQUENCE [LARGE SCALE GENOMIC DNA]</scope>
    <source>
        <strain evidence="7 8">NPDC058348</strain>
    </source>
</reference>
<feature type="region of interest" description="Disordered" evidence="5">
    <location>
        <begin position="1"/>
        <end position="25"/>
    </location>
</feature>
<dbReference type="RefSeq" id="WP_386714692.1">
    <property type="nucleotide sequence ID" value="NZ_JBHXIJ010000109.1"/>
</dbReference>
<gene>
    <name evidence="7" type="ORF">ACFWJN_16870</name>
</gene>
<evidence type="ECO:0000256" key="2">
    <source>
        <dbReference type="ARBA" id="ARBA00022692"/>
    </source>
</evidence>
<dbReference type="PANTHER" id="PTHR42723">
    <property type="entry name" value="CHLOROPHYLL SYNTHASE"/>
    <property type="match status" value="1"/>
</dbReference>
<dbReference type="Pfam" id="PF01040">
    <property type="entry name" value="UbiA"/>
    <property type="match status" value="1"/>
</dbReference>
<feature type="transmembrane region" description="Helical" evidence="6">
    <location>
        <begin position="233"/>
        <end position="259"/>
    </location>
</feature>
<evidence type="ECO:0000313" key="7">
    <source>
        <dbReference type="EMBL" id="MFD5100617.1"/>
    </source>
</evidence>
<comment type="caution">
    <text evidence="7">The sequence shown here is derived from an EMBL/GenBank/DDBJ whole genome shotgun (WGS) entry which is preliminary data.</text>
</comment>
<keyword evidence="2 6" id="KW-0812">Transmembrane</keyword>
<evidence type="ECO:0000313" key="8">
    <source>
        <dbReference type="Proteomes" id="UP001598448"/>
    </source>
</evidence>
<accession>A0ABW6FQ31</accession>
<keyword evidence="4 6" id="KW-0472">Membrane</keyword>
<evidence type="ECO:0000256" key="6">
    <source>
        <dbReference type="SAM" id="Phobius"/>
    </source>
</evidence>
<evidence type="ECO:0000256" key="5">
    <source>
        <dbReference type="SAM" id="MobiDB-lite"/>
    </source>
</evidence>
<feature type="transmembrane region" description="Helical" evidence="6">
    <location>
        <begin position="121"/>
        <end position="154"/>
    </location>
</feature>
<keyword evidence="3 6" id="KW-1133">Transmembrane helix</keyword>
<evidence type="ECO:0000256" key="4">
    <source>
        <dbReference type="ARBA" id="ARBA00023136"/>
    </source>
</evidence>
<keyword evidence="8" id="KW-1185">Reference proteome</keyword>
<dbReference type="InterPro" id="IPR050475">
    <property type="entry name" value="Prenyltransferase_related"/>
</dbReference>
<dbReference type="EMBL" id="JBHXIJ010000109">
    <property type="protein sequence ID" value="MFD5100617.1"/>
    <property type="molecule type" value="Genomic_DNA"/>
</dbReference>
<feature type="transmembrane region" description="Helical" evidence="6">
    <location>
        <begin position="166"/>
        <end position="188"/>
    </location>
</feature>
<sequence length="319" mass="33430">MPIAMPAKSRTPITPRDATYPRTTESTRARGARFLLLCAQETRPAVLIIFLARFLVAGTAGLTSVTAAPSTLILGSLVWIASVAFSYLYNGVTDVREDRANGSRRPIAHGDLSVVHARRTAWALAAFALTGAATLGPVMFVVTLGMIALGYVYSSPRLSLKSRTPDTIAVVVTAGGLTYFAGWLAGAAPLTAELVVLAVAMTLWMGLVGAVAKDFSDTRGDAKHGRRNWTVLWGGRVTAFIVSVSAVAIGVALLASAVAFGLPDLLAPAGVVLAGAVALAAASLTARPGDSRSRRRLPYRIFMITQHVTHLVTLAQPAV</sequence>
<dbReference type="InterPro" id="IPR000537">
    <property type="entry name" value="UbiA_prenyltransferase"/>
</dbReference>
<name>A0ABW6FQ31_9ACTN</name>
<dbReference type="CDD" id="cd13956">
    <property type="entry name" value="PT_UbiA"/>
    <property type="match status" value="1"/>
</dbReference>
<dbReference type="Gene3D" id="1.10.357.140">
    <property type="entry name" value="UbiA prenyltransferase"/>
    <property type="match status" value="1"/>
</dbReference>
<protein>
    <submittedName>
        <fullName evidence="7">UbiA family prenyltransferase</fullName>
    </submittedName>
</protein>
<feature type="transmembrane region" description="Helical" evidence="6">
    <location>
        <begin position="194"/>
        <end position="212"/>
    </location>
</feature>
<dbReference type="InterPro" id="IPR044878">
    <property type="entry name" value="UbiA_sf"/>
</dbReference>
<feature type="transmembrane region" description="Helical" evidence="6">
    <location>
        <begin position="45"/>
        <end position="65"/>
    </location>
</feature>
<dbReference type="Proteomes" id="UP001598448">
    <property type="component" value="Unassembled WGS sequence"/>
</dbReference>
<evidence type="ECO:0000256" key="3">
    <source>
        <dbReference type="ARBA" id="ARBA00022989"/>
    </source>
</evidence>
<dbReference type="PANTHER" id="PTHR42723:SF1">
    <property type="entry name" value="CHLOROPHYLL SYNTHASE, CHLOROPLASTIC"/>
    <property type="match status" value="1"/>
</dbReference>